<evidence type="ECO:0000313" key="5">
    <source>
        <dbReference type="EnsemblPlants" id="KQL24233"/>
    </source>
</evidence>
<dbReference type="GO" id="GO:0005886">
    <property type="term" value="C:plasma membrane"/>
    <property type="evidence" value="ECO:0000318"/>
    <property type="project" value="GO_Central"/>
</dbReference>
<keyword evidence="1" id="KW-0813">Transport</keyword>
<sequence>MSMIDVLTRVDAICKKCERYDADKHCGDGDPFSRLYAAVDAAIEKSARAAKEKNRAASVTMNADVRRTKARLLEEVVKLQKIAAKKVKGLSPEEKPLRADLVAALPHRIQAIPDTHDSGATDQDAAWSARPGIKFDDSSGVLSDKRGIRAVPKRIRDAANQTGRFSQHGNLLTPMHFTLTNVQDEGLDFISEGLDTLKNLAEDMNEELDRQVDKANLEIRRTNVRLKQTVNQFRSTRNFTIDIILICIILGIATYLYK</sequence>
<proteinExistence type="predicted"/>
<evidence type="ECO:0000256" key="1">
    <source>
        <dbReference type="ARBA" id="ARBA00022927"/>
    </source>
</evidence>
<dbReference type="InParanoid" id="K4A1E5"/>
<keyword evidence="1" id="KW-0653">Protein transport</keyword>
<dbReference type="Gene3D" id="1.20.5.110">
    <property type="match status" value="1"/>
</dbReference>
<keyword evidence="3" id="KW-1133">Transmembrane helix</keyword>
<dbReference type="AlphaFoldDB" id="K4A1E5"/>
<feature type="domain" description="T-SNARE coiled-coil homology" evidence="4">
    <location>
        <begin position="207"/>
        <end position="253"/>
    </location>
</feature>
<dbReference type="STRING" id="4555.K4A1E5"/>
<dbReference type="HOGENOM" id="CLU_091888_0_0_1"/>
<keyword evidence="3" id="KW-0472">Membrane</keyword>
<dbReference type="InterPro" id="IPR000727">
    <property type="entry name" value="T_SNARE_dom"/>
</dbReference>
<keyword evidence="3" id="KW-0812">Transmembrane</keyword>
<dbReference type="CDD" id="cd15841">
    <property type="entry name" value="SNARE_Qc"/>
    <property type="match status" value="1"/>
</dbReference>
<dbReference type="EnsemblPlants" id="KQL24233">
    <property type="protein sequence ID" value="KQL24233"/>
    <property type="gene ID" value="SETIT_032688mg"/>
</dbReference>
<dbReference type="OMA" id="KYDADKH"/>
<reference evidence="6" key="1">
    <citation type="journal article" date="2012" name="Nat. Biotechnol.">
        <title>Reference genome sequence of the model plant Setaria.</title>
        <authorList>
            <person name="Bennetzen J.L."/>
            <person name="Schmutz J."/>
            <person name="Wang H."/>
            <person name="Percifield R."/>
            <person name="Hawkins J."/>
            <person name="Pontaroli A.C."/>
            <person name="Estep M."/>
            <person name="Feng L."/>
            <person name="Vaughn J.N."/>
            <person name="Grimwood J."/>
            <person name="Jenkins J."/>
            <person name="Barry K."/>
            <person name="Lindquist E."/>
            <person name="Hellsten U."/>
            <person name="Deshpande S."/>
            <person name="Wang X."/>
            <person name="Wu X."/>
            <person name="Mitros T."/>
            <person name="Triplett J."/>
            <person name="Yang X."/>
            <person name="Ye C.Y."/>
            <person name="Mauro-Herrera M."/>
            <person name="Wang L."/>
            <person name="Li P."/>
            <person name="Sharma M."/>
            <person name="Sharma R."/>
            <person name="Ronald P.C."/>
            <person name="Panaud O."/>
            <person name="Kellogg E.A."/>
            <person name="Brutnell T.P."/>
            <person name="Doust A.N."/>
            <person name="Tuskan G.A."/>
            <person name="Rokhsar D."/>
            <person name="Devos K.M."/>
        </authorList>
    </citation>
    <scope>NUCLEOTIDE SEQUENCE [LARGE SCALE GENOMIC DNA]</scope>
    <source>
        <strain evidence="6">cv. Yugu1</strain>
    </source>
</reference>
<dbReference type="SUPFAM" id="SSF58038">
    <property type="entry name" value="SNARE fusion complex"/>
    <property type="match status" value="1"/>
</dbReference>
<dbReference type="GO" id="GO:0015031">
    <property type="term" value="P:protein transport"/>
    <property type="evidence" value="ECO:0007669"/>
    <property type="project" value="UniProtKB-KW"/>
</dbReference>
<evidence type="ECO:0000256" key="3">
    <source>
        <dbReference type="SAM" id="Phobius"/>
    </source>
</evidence>
<dbReference type="EMBL" id="AGNK02001035">
    <property type="status" value="NOT_ANNOTATED_CDS"/>
    <property type="molecule type" value="Genomic_DNA"/>
</dbReference>
<reference evidence="5" key="2">
    <citation type="submission" date="2018-08" db="UniProtKB">
        <authorList>
            <consortium name="EnsemblPlants"/>
        </authorList>
    </citation>
    <scope>IDENTIFICATION</scope>
    <source>
        <strain evidence="5">Yugu1</strain>
    </source>
</reference>
<name>K4A1E5_SETIT</name>
<keyword evidence="2" id="KW-0175">Coiled coil</keyword>
<feature type="transmembrane region" description="Helical" evidence="3">
    <location>
        <begin position="239"/>
        <end position="257"/>
    </location>
</feature>
<dbReference type="Pfam" id="PF05739">
    <property type="entry name" value="SNARE"/>
    <property type="match status" value="1"/>
</dbReference>
<accession>K4A1E5</accession>
<evidence type="ECO:0000256" key="2">
    <source>
        <dbReference type="SAM" id="Coils"/>
    </source>
</evidence>
<dbReference type="Gramene" id="KQL24233">
    <property type="protein sequence ID" value="KQL24233"/>
    <property type="gene ID" value="SETIT_032688mg"/>
</dbReference>
<evidence type="ECO:0000259" key="4">
    <source>
        <dbReference type="Pfam" id="PF05739"/>
    </source>
</evidence>
<dbReference type="Proteomes" id="UP000004995">
    <property type="component" value="Unassembled WGS sequence"/>
</dbReference>
<evidence type="ECO:0000313" key="6">
    <source>
        <dbReference type="Proteomes" id="UP000004995"/>
    </source>
</evidence>
<dbReference type="eggNOG" id="ENOG502QS7N">
    <property type="taxonomic scope" value="Eukaryota"/>
</dbReference>
<organism evidence="5 6">
    <name type="scientific">Setaria italica</name>
    <name type="common">Foxtail millet</name>
    <name type="synonym">Panicum italicum</name>
    <dbReference type="NCBI Taxonomy" id="4555"/>
    <lineage>
        <taxon>Eukaryota</taxon>
        <taxon>Viridiplantae</taxon>
        <taxon>Streptophyta</taxon>
        <taxon>Embryophyta</taxon>
        <taxon>Tracheophyta</taxon>
        <taxon>Spermatophyta</taxon>
        <taxon>Magnoliopsida</taxon>
        <taxon>Liliopsida</taxon>
        <taxon>Poales</taxon>
        <taxon>Poaceae</taxon>
        <taxon>PACMAD clade</taxon>
        <taxon>Panicoideae</taxon>
        <taxon>Panicodae</taxon>
        <taxon>Paniceae</taxon>
        <taxon>Cenchrinae</taxon>
        <taxon>Setaria</taxon>
    </lineage>
</organism>
<protein>
    <recommendedName>
        <fullName evidence="4">t-SNARE coiled-coil homology domain-containing protein</fullName>
    </recommendedName>
</protein>
<feature type="coiled-coil region" evidence="2">
    <location>
        <begin position="187"/>
        <end position="232"/>
    </location>
</feature>
<keyword evidence="6" id="KW-1185">Reference proteome</keyword>